<sequence length="500" mass="55932">MHKKLFKTLAFISALACSFSGYTKNFHLEDIQVRSQGSVNPSKLKDILKGFIGKNISADLLQQIINEVSDYYRENGYPGSLAVIPEQTISRGILNVEVLTPHLNRVIIINDRNYLRKSAEERLFYKLKTLEDNALNLDDISSYLLKLSDLGSFDLKAEFNTDNENYLDNLHINVQPKNKIDFLAFSDNHGTKASGKYRFGGVIKVNSLTSNADNLSLFYARSSQKQNNYSVTYEFPLNSHPTIVGIIICLSDYELGKEYAALGAKGTAQTYEMYLKEPVHRSNETKIDFLLGARYRDLKDEFSNFDLQFNKHSTAAYGTLTFEHKNERFFLSGFAKATLGRLYADDDYNVINDGSFVIGNFGINAGYRFNEVTAVELRNELQLASTALEGSEQFLASGADAVTAYDPSAVSGDCGALSSLSLAISPFKNFDLSFKPHLDAAAVKSRNFKYVDIYGAGLSAELKYHGFFSSLDLSTVIGNKPYKDCDDGQIFFRVGYDFFN</sequence>
<dbReference type="Pfam" id="PF03865">
    <property type="entry name" value="ShlB"/>
    <property type="match status" value="1"/>
</dbReference>
<keyword evidence="7" id="KW-1185">Reference proteome</keyword>
<dbReference type="PANTHER" id="PTHR34597:SF3">
    <property type="entry name" value="OUTER MEMBRANE TRANSPORTER CDIB"/>
    <property type="match status" value="1"/>
</dbReference>
<keyword evidence="3" id="KW-0998">Cell outer membrane</keyword>
<comment type="caution">
    <text evidence="6">The sequence shown here is derived from an EMBL/GenBank/DDBJ whole genome shotgun (WGS) entry which is preliminary data.</text>
</comment>
<organism evidence="6 7">
    <name type="scientific">Succinatimonas hippei (strain DSM 22608 / JCM 16073 / KCTC 15190 / YIT 12066)</name>
    <dbReference type="NCBI Taxonomy" id="762983"/>
    <lineage>
        <taxon>Bacteria</taxon>
        <taxon>Pseudomonadati</taxon>
        <taxon>Pseudomonadota</taxon>
        <taxon>Gammaproteobacteria</taxon>
        <taxon>Aeromonadales</taxon>
        <taxon>Succinivibrionaceae</taxon>
        <taxon>Succinatimonas</taxon>
    </lineage>
</organism>
<name>E8LJU9_SUCHY</name>
<dbReference type="GO" id="GO:0098046">
    <property type="term" value="C:type V protein secretion system complex"/>
    <property type="evidence" value="ECO:0007669"/>
    <property type="project" value="TreeGrafter"/>
</dbReference>
<dbReference type="Pfam" id="PF08479">
    <property type="entry name" value="POTRA_2"/>
    <property type="match status" value="1"/>
</dbReference>
<dbReference type="InterPro" id="IPR005565">
    <property type="entry name" value="Hemolysn_activator_HlyB_C"/>
</dbReference>
<dbReference type="HOGENOM" id="CLU_545031_0_0_6"/>
<dbReference type="Proteomes" id="UP000018458">
    <property type="component" value="Unassembled WGS sequence"/>
</dbReference>
<keyword evidence="1" id="KW-0472">Membrane</keyword>
<evidence type="ECO:0000259" key="5">
    <source>
        <dbReference type="Pfam" id="PF08479"/>
    </source>
</evidence>
<dbReference type="GO" id="GO:0008320">
    <property type="term" value="F:protein transmembrane transporter activity"/>
    <property type="evidence" value="ECO:0007669"/>
    <property type="project" value="TreeGrafter"/>
</dbReference>
<evidence type="ECO:0000256" key="3">
    <source>
        <dbReference type="ARBA" id="ARBA00023237"/>
    </source>
</evidence>
<evidence type="ECO:0000256" key="1">
    <source>
        <dbReference type="ARBA" id="ARBA00022452"/>
    </source>
</evidence>
<proteinExistence type="predicted"/>
<protein>
    <submittedName>
        <fullName evidence="6">Outer membrane insertion signal domain protein</fullName>
    </submittedName>
</protein>
<dbReference type="eggNOG" id="COG2831">
    <property type="taxonomic scope" value="Bacteria"/>
</dbReference>
<dbReference type="PANTHER" id="PTHR34597">
    <property type="entry name" value="SLR1661 PROTEIN"/>
    <property type="match status" value="1"/>
</dbReference>
<dbReference type="OrthoDB" id="572300at2"/>
<keyword evidence="2" id="KW-0812">Transmembrane</keyword>
<dbReference type="GO" id="GO:0046819">
    <property type="term" value="P:protein secretion by the type V secretion system"/>
    <property type="evidence" value="ECO:0007669"/>
    <property type="project" value="TreeGrafter"/>
</dbReference>
<keyword evidence="1" id="KW-1134">Transmembrane beta strand</keyword>
<dbReference type="AlphaFoldDB" id="E8LJU9"/>
<evidence type="ECO:0000313" key="6">
    <source>
        <dbReference type="EMBL" id="EFY07205.1"/>
    </source>
</evidence>
<dbReference type="InterPro" id="IPR051544">
    <property type="entry name" value="TPS_OM_transporter"/>
</dbReference>
<evidence type="ECO:0000259" key="4">
    <source>
        <dbReference type="Pfam" id="PF03865"/>
    </source>
</evidence>
<dbReference type="Gene3D" id="3.10.20.310">
    <property type="entry name" value="membrane protein fhac"/>
    <property type="match status" value="1"/>
</dbReference>
<dbReference type="Gene3D" id="2.40.160.50">
    <property type="entry name" value="membrane protein fhac: a member of the omp85/tpsb transporter family"/>
    <property type="match status" value="1"/>
</dbReference>
<evidence type="ECO:0000256" key="2">
    <source>
        <dbReference type="ARBA" id="ARBA00022692"/>
    </source>
</evidence>
<dbReference type="RefSeq" id="WP_009143187.1">
    <property type="nucleotide sequence ID" value="NZ_GL830984.1"/>
</dbReference>
<dbReference type="EMBL" id="AEVO01000047">
    <property type="protein sequence ID" value="EFY07205.1"/>
    <property type="molecule type" value="Genomic_DNA"/>
</dbReference>
<feature type="domain" description="Haemolysin activator HlyB C-terminal" evidence="4">
    <location>
        <begin position="170"/>
        <end position="458"/>
    </location>
</feature>
<dbReference type="InterPro" id="IPR013686">
    <property type="entry name" value="Polypept-transport_assoc_ShlB"/>
</dbReference>
<reference evidence="6 7" key="1">
    <citation type="submission" date="2011-01" db="EMBL/GenBank/DDBJ databases">
        <authorList>
            <person name="Weinstock G."/>
            <person name="Sodergren E."/>
            <person name="Clifton S."/>
            <person name="Fulton L."/>
            <person name="Fulton B."/>
            <person name="Courtney L."/>
            <person name="Fronick C."/>
            <person name="Harrison M."/>
            <person name="Strong C."/>
            <person name="Farmer C."/>
            <person name="Delahaunty K."/>
            <person name="Markovic C."/>
            <person name="Hall O."/>
            <person name="Minx P."/>
            <person name="Tomlinson C."/>
            <person name="Mitreva M."/>
            <person name="Hou S."/>
            <person name="Chen J."/>
            <person name="Wollam A."/>
            <person name="Pepin K.H."/>
            <person name="Johnson M."/>
            <person name="Bhonagiri V."/>
            <person name="Zhang X."/>
            <person name="Suruliraj S."/>
            <person name="Warren W."/>
            <person name="Chinwalla A."/>
            <person name="Mardis E.R."/>
            <person name="Wilson R.K."/>
        </authorList>
    </citation>
    <scope>NUCLEOTIDE SEQUENCE [LARGE SCALE GENOMIC DNA]</scope>
    <source>
        <strain evidence="7">DSM 22608 / JCM 16073 / KCTC 15190 / YIT 12066</strain>
    </source>
</reference>
<feature type="domain" description="Polypeptide-transport-associated ShlB-type" evidence="5">
    <location>
        <begin position="26"/>
        <end position="99"/>
    </location>
</feature>
<gene>
    <name evidence="6" type="ORF">HMPREF9444_00985</name>
</gene>
<accession>E8LJU9</accession>
<dbReference type="STRING" id="762983.HMPREF9444_00985"/>
<evidence type="ECO:0000313" key="7">
    <source>
        <dbReference type="Proteomes" id="UP000018458"/>
    </source>
</evidence>